<dbReference type="PANTHER" id="PTHR33104">
    <property type="entry name" value="SI:DKEY-29D5.2"/>
    <property type="match status" value="1"/>
</dbReference>
<evidence type="ECO:0000313" key="1">
    <source>
        <dbReference type="EMBL" id="THU93111.1"/>
    </source>
</evidence>
<evidence type="ECO:0008006" key="3">
    <source>
        <dbReference type="Google" id="ProtNLM"/>
    </source>
</evidence>
<accession>A0A4S8LUU7</accession>
<dbReference type="EMBL" id="ML179258">
    <property type="protein sequence ID" value="THU93111.1"/>
    <property type="molecule type" value="Genomic_DNA"/>
</dbReference>
<protein>
    <recommendedName>
        <fullName evidence="3">CxC2-like cysteine cluster KDZ transposase-associated domain-containing protein</fullName>
    </recommendedName>
</protein>
<dbReference type="AlphaFoldDB" id="A0A4S8LUU7"/>
<dbReference type="PANTHER" id="PTHR33104:SF2">
    <property type="entry name" value="CXC3 LIKE CYSTEINE CLUSTER DOMAIN-CONTAINING PROTEIN"/>
    <property type="match status" value="1"/>
</dbReference>
<keyword evidence="2" id="KW-1185">Reference proteome</keyword>
<reference evidence="1 2" key="1">
    <citation type="journal article" date="2019" name="Nat. Ecol. Evol.">
        <title>Megaphylogeny resolves global patterns of mushroom evolution.</title>
        <authorList>
            <person name="Varga T."/>
            <person name="Krizsan K."/>
            <person name="Foldi C."/>
            <person name="Dima B."/>
            <person name="Sanchez-Garcia M."/>
            <person name="Sanchez-Ramirez S."/>
            <person name="Szollosi G.J."/>
            <person name="Szarkandi J.G."/>
            <person name="Papp V."/>
            <person name="Albert L."/>
            <person name="Andreopoulos W."/>
            <person name="Angelini C."/>
            <person name="Antonin V."/>
            <person name="Barry K.W."/>
            <person name="Bougher N.L."/>
            <person name="Buchanan P."/>
            <person name="Buyck B."/>
            <person name="Bense V."/>
            <person name="Catcheside P."/>
            <person name="Chovatia M."/>
            <person name="Cooper J."/>
            <person name="Damon W."/>
            <person name="Desjardin D."/>
            <person name="Finy P."/>
            <person name="Geml J."/>
            <person name="Haridas S."/>
            <person name="Hughes K."/>
            <person name="Justo A."/>
            <person name="Karasinski D."/>
            <person name="Kautmanova I."/>
            <person name="Kiss B."/>
            <person name="Kocsube S."/>
            <person name="Kotiranta H."/>
            <person name="LaButti K.M."/>
            <person name="Lechner B.E."/>
            <person name="Liimatainen K."/>
            <person name="Lipzen A."/>
            <person name="Lukacs Z."/>
            <person name="Mihaltcheva S."/>
            <person name="Morgado L.N."/>
            <person name="Niskanen T."/>
            <person name="Noordeloos M.E."/>
            <person name="Ohm R.A."/>
            <person name="Ortiz-Santana B."/>
            <person name="Ovrebo C."/>
            <person name="Racz N."/>
            <person name="Riley R."/>
            <person name="Savchenko A."/>
            <person name="Shiryaev A."/>
            <person name="Soop K."/>
            <person name="Spirin V."/>
            <person name="Szebenyi C."/>
            <person name="Tomsovsky M."/>
            <person name="Tulloss R.E."/>
            <person name="Uehling J."/>
            <person name="Grigoriev I.V."/>
            <person name="Vagvolgyi C."/>
            <person name="Papp T."/>
            <person name="Martin F.M."/>
            <person name="Miettinen O."/>
            <person name="Hibbett D.S."/>
            <person name="Nagy L.G."/>
        </authorList>
    </citation>
    <scope>NUCLEOTIDE SEQUENCE [LARGE SCALE GENOMIC DNA]</scope>
    <source>
        <strain evidence="1 2">CBS 962.96</strain>
    </source>
</reference>
<sequence>MTLEGKVNVYDFMSGLEGLTNNGGIDIQKDRYKVFARMSLQYRHLLLLKRGGRGNDPDGRTVRETKPGECGMDCIACPRPEVNLPPEWEDACFRLKRRLVSDEVKDPGLGTGWSYFVEDPPFREYLKSMSMCSGLAALDYANTRYSRGYGATGAAIGVCARHELVQKTGAVDLQKGERYANMDYSYGSLLRHVHPRLHLVNSYDIACQWYKNLSSRMDTMPDLVKVNTQERSMDFVIPKLHIHGHNLQCQRNFSLNYAGGVGRTDGEGIERPWANIGPVATSTREMGPGTRHDTLDDHWSYWNWKKTVGLGP</sequence>
<gene>
    <name evidence="1" type="ORF">K435DRAFT_670775</name>
</gene>
<dbReference type="Proteomes" id="UP000297245">
    <property type="component" value="Unassembled WGS sequence"/>
</dbReference>
<dbReference type="Pfam" id="PF18758">
    <property type="entry name" value="KDZ"/>
    <property type="match status" value="1"/>
</dbReference>
<evidence type="ECO:0000313" key="2">
    <source>
        <dbReference type="Proteomes" id="UP000297245"/>
    </source>
</evidence>
<organism evidence="1 2">
    <name type="scientific">Dendrothele bispora (strain CBS 962.96)</name>
    <dbReference type="NCBI Taxonomy" id="1314807"/>
    <lineage>
        <taxon>Eukaryota</taxon>
        <taxon>Fungi</taxon>
        <taxon>Dikarya</taxon>
        <taxon>Basidiomycota</taxon>
        <taxon>Agaricomycotina</taxon>
        <taxon>Agaricomycetes</taxon>
        <taxon>Agaricomycetidae</taxon>
        <taxon>Agaricales</taxon>
        <taxon>Agaricales incertae sedis</taxon>
        <taxon>Dendrothele</taxon>
    </lineage>
</organism>
<dbReference type="OrthoDB" id="3214502at2759"/>
<proteinExistence type="predicted"/>
<dbReference type="InterPro" id="IPR040521">
    <property type="entry name" value="KDZ"/>
</dbReference>
<name>A0A4S8LUU7_DENBC</name>